<protein>
    <submittedName>
        <fullName evidence="2">Glycosyl transferase family 2</fullName>
    </submittedName>
</protein>
<dbReference type="GeneID" id="78512415"/>
<dbReference type="KEGG" id="ols:Olsu_0994"/>
<dbReference type="eggNOG" id="COG1216">
    <property type="taxonomic scope" value="Bacteria"/>
</dbReference>
<dbReference type="Gene3D" id="3.90.550.10">
    <property type="entry name" value="Spore Coat Polysaccharide Biosynthesis Protein SpsA, Chain A"/>
    <property type="match status" value="1"/>
</dbReference>
<sequence>MSYQPDVTVVVPCYNTERYLDQALSSAERNDRIALEIIVVNDGSTDGSLAIMRRHEARDHRVRVIDKPNGGYGQAVNRGFLEARGTYVAILEPDDYVLPHMYDDLFDLARSNACPDMVKSSYWRVWMPGTPRERLYHCAYYKRVRPVGTPFTLRDCPRVIQHHPSIWSAIYRKGFLDERGILFKEVPGAGWVDNPFLIETCVQASSIVYTDQAYYCYREDLPGSSSVLRTAGLSFERWNDMADVIERCGVTDAGILGSLYVIGFRYAGAAIGELGLGDERCRTWVTRMFRRMDPQVVVRIATLSGSFKRTFFELTGYDPVPFSDWPYRRALMSEFLYSWKTNGPGFAFSRVGLFVSRRAAERGLIKPTSTKSASI</sequence>
<name>E1QVF2_OLSUV</name>
<dbReference type="InterPro" id="IPR029044">
    <property type="entry name" value="Nucleotide-diphossugar_trans"/>
</dbReference>
<dbReference type="STRING" id="633147.Olsu_0994"/>
<feature type="domain" description="Glycosyltransferase 2-like" evidence="1">
    <location>
        <begin position="8"/>
        <end position="113"/>
    </location>
</feature>
<dbReference type="AlphaFoldDB" id="E1QVF2"/>
<dbReference type="CAZy" id="GT2">
    <property type="family name" value="Glycosyltransferase Family 2"/>
</dbReference>
<accession>E1QVF2</accession>
<dbReference type="PATRIC" id="fig|633147.7.peg.552"/>
<evidence type="ECO:0000313" key="2">
    <source>
        <dbReference type="EMBL" id="ADK68105.1"/>
    </source>
</evidence>
<reference evidence="2 3" key="1">
    <citation type="journal article" date="2010" name="Stand. Genomic Sci.">
        <title>Complete genome sequence of Olsenella uli type strain (VPI D76D-27C).</title>
        <authorList>
            <person name="Goker M."/>
            <person name="Held B."/>
            <person name="Lucas S."/>
            <person name="Nolan M."/>
            <person name="Yasawong M."/>
            <person name="Glavina Del Rio T."/>
            <person name="Tice H."/>
            <person name="Cheng J.F."/>
            <person name="Bruce D."/>
            <person name="Detter J.C."/>
            <person name="Tapia R."/>
            <person name="Han C."/>
            <person name="Goodwin L."/>
            <person name="Pitluck S."/>
            <person name="Liolios K."/>
            <person name="Ivanova N."/>
            <person name="Mavromatis K."/>
            <person name="Mikhailova N."/>
            <person name="Pati A."/>
            <person name="Chen A."/>
            <person name="Palaniappan K."/>
            <person name="Land M."/>
            <person name="Hauser L."/>
            <person name="Chang Y.J."/>
            <person name="Jeffries C.D."/>
            <person name="Rohde M."/>
            <person name="Sikorski J."/>
            <person name="Pukall R."/>
            <person name="Woyke T."/>
            <person name="Bristow J."/>
            <person name="Eisen J.A."/>
            <person name="Markowitz V."/>
            <person name="Hugenholtz P."/>
            <person name="Kyrpides N.C."/>
            <person name="Klenk H.P."/>
            <person name="Lapidus A."/>
        </authorList>
    </citation>
    <scope>NUCLEOTIDE SEQUENCE [LARGE SCALE GENOMIC DNA]</scope>
    <source>
        <strain evidence="3">ATCC 49627 / DSM 7084 / CIP 109912 / JCM 12494 / NCIMB 702895 / VPI D76D-27C</strain>
    </source>
</reference>
<evidence type="ECO:0000259" key="1">
    <source>
        <dbReference type="Pfam" id="PF00535"/>
    </source>
</evidence>
<keyword evidence="2" id="KW-0808">Transferase</keyword>
<dbReference type="PANTHER" id="PTHR22916:SF3">
    <property type="entry name" value="UDP-GLCNAC:BETAGAL BETA-1,3-N-ACETYLGLUCOSAMINYLTRANSFERASE-LIKE PROTEIN 1"/>
    <property type="match status" value="1"/>
</dbReference>
<dbReference type="Proteomes" id="UP000000333">
    <property type="component" value="Chromosome"/>
</dbReference>
<dbReference type="RefSeq" id="WP_013251857.1">
    <property type="nucleotide sequence ID" value="NC_014363.1"/>
</dbReference>
<keyword evidence="3" id="KW-1185">Reference proteome</keyword>
<dbReference type="OrthoDB" id="1666828at2"/>
<dbReference type="Pfam" id="PF00535">
    <property type="entry name" value="Glycos_transf_2"/>
    <property type="match status" value="1"/>
</dbReference>
<organism evidence="2 3">
    <name type="scientific">Olsenella uli (strain ATCC 49627 / DSM 7084 / CCUG 31166 / CIP 109912 / JCM 12494 / LMG 11480 / NCIMB 702895 / VPI D76D-27C)</name>
    <name type="common">Lactobacillus uli</name>
    <dbReference type="NCBI Taxonomy" id="633147"/>
    <lineage>
        <taxon>Bacteria</taxon>
        <taxon>Bacillati</taxon>
        <taxon>Actinomycetota</taxon>
        <taxon>Coriobacteriia</taxon>
        <taxon>Coriobacteriales</taxon>
        <taxon>Atopobiaceae</taxon>
        <taxon>Olsenella</taxon>
    </lineage>
</organism>
<dbReference type="PANTHER" id="PTHR22916">
    <property type="entry name" value="GLYCOSYLTRANSFERASE"/>
    <property type="match status" value="1"/>
</dbReference>
<dbReference type="CDD" id="cd00761">
    <property type="entry name" value="Glyco_tranf_GTA_type"/>
    <property type="match status" value="1"/>
</dbReference>
<proteinExistence type="predicted"/>
<evidence type="ECO:0000313" key="3">
    <source>
        <dbReference type="Proteomes" id="UP000000333"/>
    </source>
</evidence>
<dbReference type="InterPro" id="IPR001173">
    <property type="entry name" value="Glyco_trans_2-like"/>
</dbReference>
<dbReference type="EMBL" id="CP002106">
    <property type="protein sequence ID" value="ADK68105.1"/>
    <property type="molecule type" value="Genomic_DNA"/>
</dbReference>
<dbReference type="HOGENOM" id="CLU_025996_25_3_11"/>
<dbReference type="SUPFAM" id="SSF53448">
    <property type="entry name" value="Nucleotide-diphospho-sugar transferases"/>
    <property type="match status" value="1"/>
</dbReference>
<gene>
    <name evidence="2" type="ordered locus">Olsu_0994</name>
</gene>
<dbReference type="GO" id="GO:0016758">
    <property type="term" value="F:hexosyltransferase activity"/>
    <property type="evidence" value="ECO:0007669"/>
    <property type="project" value="UniProtKB-ARBA"/>
</dbReference>